<evidence type="ECO:0000259" key="8">
    <source>
        <dbReference type="Pfam" id="PF20684"/>
    </source>
</evidence>
<evidence type="ECO:0000313" key="10">
    <source>
        <dbReference type="Proteomes" id="UP000235786"/>
    </source>
</evidence>
<gene>
    <name evidence="9" type="ORF">L207DRAFT_566219</name>
</gene>
<evidence type="ECO:0000256" key="7">
    <source>
        <dbReference type="SAM" id="Phobius"/>
    </source>
</evidence>
<dbReference type="InterPro" id="IPR052337">
    <property type="entry name" value="SAT4-like"/>
</dbReference>
<sequence>MCLVITLRVFTRTQISKNFGADDWLILASLIPTSAFTTISLYAELHLGWNRHVWDVEIEKLITGQKLALTTQCLFSLATTLTKCSMLVLIHRIVSAGSKKMATIVVIVITLVSVECLIFCFSVIFQCGKPSLYWTLSLTPQGTCISETKNLLGAGIINTVTDFIVVVLPMPTVWKLKLPLLQQIIVLMLFSAGFIVICTGAVRTYYLYQVTIGWDRTWTAFPAWVSSSVELYVGIICASLPATKQFFNRYFPKLLGSTLLSHTRASTRLSYFVNSHRRSIPLDYDSNLEMRSPEQARTWKEDPDVKVVDWESSNQTTIVSSLKIEDERVMTPASFRTVIPDNIHALQSMDSQDELVPKPGRAGIEHAVQAEVGGDEVSPTRTRPRFALVDDDDDWV</sequence>
<evidence type="ECO:0000256" key="3">
    <source>
        <dbReference type="ARBA" id="ARBA00022989"/>
    </source>
</evidence>
<reference evidence="9 10" key="1">
    <citation type="submission" date="2016-04" db="EMBL/GenBank/DDBJ databases">
        <title>A degradative enzymes factory behind the ericoid mycorrhizal symbiosis.</title>
        <authorList>
            <consortium name="DOE Joint Genome Institute"/>
            <person name="Martino E."/>
            <person name="Morin E."/>
            <person name="Grelet G."/>
            <person name="Kuo A."/>
            <person name="Kohler A."/>
            <person name="Daghino S."/>
            <person name="Barry K."/>
            <person name="Choi C."/>
            <person name="Cichocki N."/>
            <person name="Clum A."/>
            <person name="Copeland A."/>
            <person name="Hainaut M."/>
            <person name="Haridas S."/>
            <person name="Labutti K."/>
            <person name="Lindquist E."/>
            <person name="Lipzen A."/>
            <person name="Khouja H.-R."/>
            <person name="Murat C."/>
            <person name="Ohm R."/>
            <person name="Olson A."/>
            <person name="Spatafora J."/>
            <person name="Veneault-Fourrey C."/>
            <person name="Henrissat B."/>
            <person name="Grigoriev I."/>
            <person name="Martin F."/>
            <person name="Perotto S."/>
        </authorList>
    </citation>
    <scope>NUCLEOTIDE SEQUENCE [LARGE SCALE GENOMIC DNA]</scope>
    <source>
        <strain evidence="9 10">F</strain>
    </source>
</reference>
<keyword evidence="4 7" id="KW-0472">Membrane</keyword>
<accession>A0A2J6RQR5</accession>
<dbReference type="EMBL" id="KZ613945">
    <property type="protein sequence ID" value="PMD40852.1"/>
    <property type="molecule type" value="Genomic_DNA"/>
</dbReference>
<dbReference type="PANTHER" id="PTHR33048:SF129">
    <property type="entry name" value="INTEGRAL MEMBRANE PROTEIN-RELATED"/>
    <property type="match status" value="1"/>
</dbReference>
<evidence type="ECO:0000313" key="9">
    <source>
        <dbReference type="EMBL" id="PMD40852.1"/>
    </source>
</evidence>
<evidence type="ECO:0000256" key="5">
    <source>
        <dbReference type="ARBA" id="ARBA00038359"/>
    </source>
</evidence>
<comment type="subcellular location">
    <subcellularLocation>
        <location evidence="1">Membrane</location>
        <topology evidence="1">Multi-pass membrane protein</topology>
    </subcellularLocation>
</comment>
<dbReference type="Proteomes" id="UP000235786">
    <property type="component" value="Unassembled WGS sequence"/>
</dbReference>
<feature type="transmembrane region" description="Helical" evidence="7">
    <location>
        <begin position="220"/>
        <end position="243"/>
    </location>
</feature>
<name>A0A2J6RQR5_HYAVF</name>
<dbReference type="STRING" id="1149755.A0A2J6RQR5"/>
<dbReference type="Pfam" id="PF20684">
    <property type="entry name" value="Fung_rhodopsin"/>
    <property type="match status" value="1"/>
</dbReference>
<keyword evidence="2 7" id="KW-0812">Transmembrane</keyword>
<keyword evidence="10" id="KW-1185">Reference proteome</keyword>
<evidence type="ECO:0000256" key="4">
    <source>
        <dbReference type="ARBA" id="ARBA00023136"/>
    </source>
</evidence>
<dbReference type="OrthoDB" id="5329176at2759"/>
<dbReference type="PANTHER" id="PTHR33048">
    <property type="entry name" value="PTH11-LIKE INTEGRAL MEMBRANE PROTEIN (AFU_ORTHOLOGUE AFUA_5G11245)"/>
    <property type="match status" value="1"/>
</dbReference>
<feature type="domain" description="Rhodopsin" evidence="8">
    <location>
        <begin position="7"/>
        <end position="248"/>
    </location>
</feature>
<evidence type="ECO:0000256" key="2">
    <source>
        <dbReference type="ARBA" id="ARBA00022692"/>
    </source>
</evidence>
<dbReference type="GO" id="GO:0016020">
    <property type="term" value="C:membrane"/>
    <property type="evidence" value="ECO:0007669"/>
    <property type="project" value="UniProtKB-SubCell"/>
</dbReference>
<comment type="similarity">
    <text evidence="5">Belongs to the SAT4 family.</text>
</comment>
<feature type="transmembrane region" description="Helical" evidence="7">
    <location>
        <begin position="67"/>
        <end position="90"/>
    </location>
</feature>
<organism evidence="9 10">
    <name type="scientific">Hyaloscypha variabilis (strain UAMH 11265 / GT02V1 / F)</name>
    <name type="common">Meliniomyces variabilis</name>
    <dbReference type="NCBI Taxonomy" id="1149755"/>
    <lineage>
        <taxon>Eukaryota</taxon>
        <taxon>Fungi</taxon>
        <taxon>Dikarya</taxon>
        <taxon>Ascomycota</taxon>
        <taxon>Pezizomycotina</taxon>
        <taxon>Leotiomycetes</taxon>
        <taxon>Helotiales</taxon>
        <taxon>Hyaloscyphaceae</taxon>
        <taxon>Hyaloscypha</taxon>
        <taxon>Hyaloscypha variabilis</taxon>
    </lineage>
</organism>
<keyword evidence="3 7" id="KW-1133">Transmembrane helix</keyword>
<protein>
    <recommendedName>
        <fullName evidence="8">Rhodopsin domain-containing protein</fullName>
    </recommendedName>
</protein>
<dbReference type="InterPro" id="IPR049326">
    <property type="entry name" value="Rhodopsin_dom_fungi"/>
</dbReference>
<feature type="transmembrane region" description="Helical" evidence="7">
    <location>
        <begin position="102"/>
        <end position="125"/>
    </location>
</feature>
<feature type="transmembrane region" description="Helical" evidence="7">
    <location>
        <begin position="24"/>
        <end position="47"/>
    </location>
</feature>
<feature type="region of interest" description="Disordered" evidence="6">
    <location>
        <begin position="369"/>
        <end position="396"/>
    </location>
</feature>
<evidence type="ECO:0000256" key="6">
    <source>
        <dbReference type="SAM" id="MobiDB-lite"/>
    </source>
</evidence>
<proteinExistence type="inferred from homology"/>
<dbReference type="AlphaFoldDB" id="A0A2J6RQR5"/>
<feature type="transmembrane region" description="Helical" evidence="7">
    <location>
        <begin position="184"/>
        <end position="208"/>
    </location>
</feature>
<evidence type="ECO:0000256" key="1">
    <source>
        <dbReference type="ARBA" id="ARBA00004141"/>
    </source>
</evidence>